<dbReference type="Gene3D" id="2.40.30.160">
    <property type="match status" value="1"/>
</dbReference>
<proteinExistence type="predicted"/>
<reference evidence="1 2" key="1">
    <citation type="submission" date="2019-03" db="EMBL/GenBank/DDBJ databases">
        <title>Genomic Encyclopedia of Type Strains, Phase IV (KMG-IV): sequencing the most valuable type-strain genomes for metagenomic binning, comparative biology and taxonomic classification.</title>
        <authorList>
            <person name="Goeker M."/>
        </authorList>
    </citation>
    <scope>NUCLEOTIDE SEQUENCE [LARGE SCALE GENOMIC DNA]</scope>
    <source>
        <strain evidence="1 2">DSM 102852</strain>
    </source>
</reference>
<dbReference type="InterPro" id="IPR045179">
    <property type="entry name" value="YgfZ/GcvT"/>
</dbReference>
<dbReference type="PANTHER" id="PTHR22602:SF0">
    <property type="entry name" value="TRANSFERASE CAF17, MITOCHONDRIAL-RELATED"/>
    <property type="match status" value="1"/>
</dbReference>
<comment type="caution">
    <text evidence="1">The sequence shown here is derived from an EMBL/GenBank/DDBJ whole genome shotgun (WGS) entry which is preliminary data.</text>
</comment>
<dbReference type="PANTHER" id="PTHR22602">
    <property type="entry name" value="TRANSFERASE CAF17, MITOCHONDRIAL-RELATED"/>
    <property type="match status" value="1"/>
</dbReference>
<dbReference type="Proteomes" id="UP000294480">
    <property type="component" value="Unassembled WGS sequence"/>
</dbReference>
<dbReference type="InterPro" id="IPR017703">
    <property type="entry name" value="YgfZ/GCV_T_CS"/>
</dbReference>
<name>A0A4R6Y8Y6_9BURK</name>
<protein>
    <submittedName>
        <fullName evidence="1">Uncharacterized protein</fullName>
    </submittedName>
</protein>
<accession>A0A4R6Y8Y6</accession>
<dbReference type="RefSeq" id="WP_162845166.1">
    <property type="nucleotide sequence ID" value="NZ_SNZE01000007.1"/>
</dbReference>
<dbReference type="AlphaFoldDB" id="A0A4R6Y8Y6"/>
<sequence>MHNSMQFTLNQLKQGVSSDLSLQLGLIRVSGEDARSFLHAQLTQNVSNLTEDITKLAGYCSAKGRLYAIFQMYCEGDDVFLITQRELIVQVVKRLRMFVLRAKVNLDDVSEQYHMYGFAGDGCLAAGVAERDNNTTRLGILPAMVEGSELSRELMIVPADKGAIDVASLSRQEFITISEMAWRWLAVMAGEPSIQVSTVEAFVPQMVNLDRIGGVNFKKGCYPGQEVVARSHYLGKLKRRMIAVRWGFERDALAQAALERFNVNADVYSRLDETQPAGVVVSAAQNVLQTNVIDALLEVSLAMLDGDACLSVQGMDVDGKRFDLPYALVD</sequence>
<keyword evidence="2" id="KW-1185">Reference proteome</keyword>
<dbReference type="SUPFAM" id="SSF103025">
    <property type="entry name" value="Folate-binding domain"/>
    <property type="match status" value="1"/>
</dbReference>
<dbReference type="GO" id="GO:0016226">
    <property type="term" value="P:iron-sulfur cluster assembly"/>
    <property type="evidence" value="ECO:0007669"/>
    <property type="project" value="TreeGrafter"/>
</dbReference>
<evidence type="ECO:0000313" key="2">
    <source>
        <dbReference type="Proteomes" id="UP000294480"/>
    </source>
</evidence>
<gene>
    <name evidence="1" type="ORF">DFR44_107100</name>
</gene>
<dbReference type="Gene3D" id="3.30.70.1400">
    <property type="entry name" value="Aminomethyltransferase beta-barrel domains"/>
    <property type="match status" value="1"/>
</dbReference>
<organism evidence="1 2">
    <name type="scientific">Hydromonas duriensis</name>
    <dbReference type="NCBI Taxonomy" id="1527608"/>
    <lineage>
        <taxon>Bacteria</taxon>
        <taxon>Pseudomonadati</taxon>
        <taxon>Pseudomonadota</taxon>
        <taxon>Betaproteobacteria</taxon>
        <taxon>Burkholderiales</taxon>
        <taxon>Burkholderiaceae</taxon>
        <taxon>Hydromonas</taxon>
    </lineage>
</organism>
<dbReference type="NCBIfam" id="TIGR03317">
    <property type="entry name" value="ygfZ_signature"/>
    <property type="match status" value="1"/>
</dbReference>
<evidence type="ECO:0000313" key="1">
    <source>
        <dbReference type="EMBL" id="TDR31883.1"/>
    </source>
</evidence>
<dbReference type="EMBL" id="SNZE01000007">
    <property type="protein sequence ID" value="TDR31883.1"/>
    <property type="molecule type" value="Genomic_DNA"/>
</dbReference>